<protein>
    <submittedName>
        <fullName evidence="2">Uncharacterized protein</fullName>
    </submittedName>
</protein>
<sequence>MSDELERRYRRLLVFYPWSHRRVYEEEMVAVLVAGARPGQRRPTPGETVNLIASGLRTRAGAAMTSMVGPAWRDAAVVFGLLAAVVLLSQRVVRLSDEIVYGLGVNAYPSLRALGWAAVVVAVLVGLRRSAAVLAWVTVLGEAVLIAQQYRSAPVTAVQLFWPLTLGIVAAAALSVPAARGRAIALLRWRLAAFVAGVGAAQTIQVLNHQQAWSWREAGVSYTWFGLENRSELGLYLWTAVVAVGALTAAVAVLTLPAAVRWRVAALATPVVTLAAQIRLTLSGWATSNGHMGHPIYLVPIQWTLLVAAPVIAFALAAAFAHWREQTARLTALGRAADRESLGA</sequence>
<feature type="transmembrane region" description="Helical" evidence="1">
    <location>
        <begin position="191"/>
        <end position="207"/>
    </location>
</feature>
<feature type="transmembrane region" description="Helical" evidence="1">
    <location>
        <begin position="75"/>
        <end position="93"/>
    </location>
</feature>
<evidence type="ECO:0000313" key="2">
    <source>
        <dbReference type="EMBL" id="GIF55637.1"/>
    </source>
</evidence>
<feature type="transmembrane region" description="Helical" evidence="1">
    <location>
        <begin position="99"/>
        <end position="124"/>
    </location>
</feature>
<feature type="transmembrane region" description="Helical" evidence="1">
    <location>
        <begin position="302"/>
        <end position="323"/>
    </location>
</feature>
<proteinExistence type="predicted"/>
<name>A0ABQ4BYM7_9ACTN</name>
<gene>
    <name evidence="2" type="ORF">Air01nite_17320</name>
</gene>
<feature type="transmembrane region" description="Helical" evidence="1">
    <location>
        <begin position="235"/>
        <end position="257"/>
    </location>
</feature>
<feature type="transmembrane region" description="Helical" evidence="1">
    <location>
        <begin position="160"/>
        <end position="179"/>
    </location>
</feature>
<feature type="transmembrane region" description="Helical" evidence="1">
    <location>
        <begin position="131"/>
        <end position="148"/>
    </location>
</feature>
<feature type="transmembrane region" description="Helical" evidence="1">
    <location>
        <begin position="264"/>
        <end position="282"/>
    </location>
</feature>
<comment type="caution">
    <text evidence="2">The sequence shown here is derived from an EMBL/GenBank/DDBJ whole genome shotgun (WGS) entry which is preliminary data.</text>
</comment>
<accession>A0ABQ4BYM7</accession>
<dbReference type="EMBL" id="BONC01000008">
    <property type="protein sequence ID" value="GIF55637.1"/>
    <property type="molecule type" value="Genomic_DNA"/>
</dbReference>
<keyword evidence="1" id="KW-0812">Transmembrane</keyword>
<keyword evidence="3" id="KW-1185">Reference proteome</keyword>
<organism evidence="2 3">
    <name type="scientific">Asanoa iriomotensis</name>
    <dbReference type="NCBI Taxonomy" id="234613"/>
    <lineage>
        <taxon>Bacteria</taxon>
        <taxon>Bacillati</taxon>
        <taxon>Actinomycetota</taxon>
        <taxon>Actinomycetes</taxon>
        <taxon>Micromonosporales</taxon>
        <taxon>Micromonosporaceae</taxon>
        <taxon>Asanoa</taxon>
    </lineage>
</organism>
<evidence type="ECO:0000256" key="1">
    <source>
        <dbReference type="SAM" id="Phobius"/>
    </source>
</evidence>
<keyword evidence="1" id="KW-0472">Membrane</keyword>
<dbReference type="Proteomes" id="UP000624325">
    <property type="component" value="Unassembled WGS sequence"/>
</dbReference>
<keyword evidence="1" id="KW-1133">Transmembrane helix</keyword>
<evidence type="ECO:0000313" key="3">
    <source>
        <dbReference type="Proteomes" id="UP000624325"/>
    </source>
</evidence>
<reference evidence="2 3" key="1">
    <citation type="submission" date="2021-01" db="EMBL/GenBank/DDBJ databases">
        <title>Whole genome shotgun sequence of Asanoa iriomotensis NBRC 100142.</title>
        <authorList>
            <person name="Komaki H."/>
            <person name="Tamura T."/>
        </authorList>
    </citation>
    <scope>NUCLEOTIDE SEQUENCE [LARGE SCALE GENOMIC DNA]</scope>
    <source>
        <strain evidence="2 3">NBRC 100142</strain>
    </source>
</reference>
<dbReference type="RefSeq" id="WP_203701432.1">
    <property type="nucleotide sequence ID" value="NZ_BAAALU010000007.1"/>
</dbReference>